<name>I3SIM6_MEDTR</name>
<protein>
    <submittedName>
        <fullName evidence="1">Uncharacterized protein</fullName>
    </submittedName>
</protein>
<evidence type="ECO:0000313" key="1">
    <source>
        <dbReference type="EMBL" id="AFK40118.1"/>
    </source>
</evidence>
<sequence length="63" mass="7762">MYLSLPLFQLQLPKHQPNKNPSFHPKKLINQQNLRLHKPQMRLYFRTRHRISLPRLQSKYTKL</sequence>
<reference evidence="1" key="1">
    <citation type="submission" date="2012-05" db="EMBL/GenBank/DDBJ databases">
        <authorList>
            <person name="Krishnakumar V."/>
            <person name="Cheung F."/>
            <person name="Xiao Y."/>
            <person name="Chan A."/>
            <person name="Moskal W.A."/>
            <person name="Town C.D."/>
        </authorList>
    </citation>
    <scope>NUCLEOTIDE SEQUENCE</scope>
</reference>
<proteinExistence type="evidence at transcript level"/>
<dbReference type="EMBL" id="BT140323">
    <property type="protein sequence ID" value="AFK40118.1"/>
    <property type="molecule type" value="mRNA"/>
</dbReference>
<accession>I3SIM6</accession>
<dbReference type="AlphaFoldDB" id="I3SIM6"/>
<organism evidence="1">
    <name type="scientific">Medicago truncatula</name>
    <name type="common">Barrel medic</name>
    <name type="synonym">Medicago tribuloides</name>
    <dbReference type="NCBI Taxonomy" id="3880"/>
    <lineage>
        <taxon>Eukaryota</taxon>
        <taxon>Viridiplantae</taxon>
        <taxon>Streptophyta</taxon>
        <taxon>Embryophyta</taxon>
        <taxon>Tracheophyta</taxon>
        <taxon>Spermatophyta</taxon>
        <taxon>Magnoliopsida</taxon>
        <taxon>eudicotyledons</taxon>
        <taxon>Gunneridae</taxon>
        <taxon>Pentapetalae</taxon>
        <taxon>rosids</taxon>
        <taxon>fabids</taxon>
        <taxon>Fabales</taxon>
        <taxon>Fabaceae</taxon>
        <taxon>Papilionoideae</taxon>
        <taxon>50 kb inversion clade</taxon>
        <taxon>NPAAA clade</taxon>
        <taxon>Hologalegina</taxon>
        <taxon>IRL clade</taxon>
        <taxon>Trifolieae</taxon>
        <taxon>Medicago</taxon>
    </lineage>
</organism>